<comment type="cofactor">
    <cofactor evidence="5">
        <name>Zn(2+)</name>
        <dbReference type="ChEBI" id="CHEBI:29105"/>
    </cofactor>
    <text evidence="5">Binds 1 zinc ion per subunit.</text>
</comment>
<evidence type="ECO:0000313" key="9">
    <source>
        <dbReference type="EMBL" id="MUH71795.1"/>
    </source>
</evidence>
<dbReference type="PANTHER" id="PTHR15162:SF7">
    <property type="entry name" value="SUCCINYLGLUTAMATE DESUCCINYLASE"/>
    <property type="match status" value="1"/>
</dbReference>
<comment type="caution">
    <text evidence="9">The sequence shown here is derived from an EMBL/GenBank/DDBJ whole genome shotgun (WGS) entry which is preliminary data.</text>
</comment>
<evidence type="ECO:0000259" key="7">
    <source>
        <dbReference type="Pfam" id="PF04952"/>
    </source>
</evidence>
<evidence type="ECO:0000256" key="4">
    <source>
        <dbReference type="ARBA" id="ARBA00022833"/>
    </source>
</evidence>
<dbReference type="Pfam" id="PF24827">
    <property type="entry name" value="AstE_AspA_cat"/>
    <property type="match status" value="1"/>
</dbReference>
<dbReference type="GO" id="GO:0019544">
    <property type="term" value="P:L-arginine catabolic process to L-glutamate"/>
    <property type="evidence" value="ECO:0007669"/>
    <property type="project" value="UniProtKB-UniRule"/>
</dbReference>
<dbReference type="RefSeq" id="WP_155694885.1">
    <property type="nucleotide sequence ID" value="NZ_WOCD01000002.1"/>
</dbReference>
<dbReference type="InterPro" id="IPR055438">
    <property type="entry name" value="AstE_AspA_cat"/>
</dbReference>
<evidence type="ECO:0000256" key="1">
    <source>
        <dbReference type="ARBA" id="ARBA00022503"/>
    </source>
</evidence>
<protein>
    <recommendedName>
        <fullName evidence="5 6">Succinylglutamate desuccinylase</fullName>
        <ecNumber evidence="5 6">3.5.1.96</ecNumber>
    </recommendedName>
</protein>
<feature type="domain" description="AstE/AspA barrel-sandwich hybrid" evidence="7">
    <location>
        <begin position="273"/>
        <end position="345"/>
    </location>
</feature>
<keyword evidence="2 5" id="KW-0479">Metal-binding</keyword>
<accession>A0A6N8F5G9</accession>
<dbReference type="EMBL" id="WOCD01000002">
    <property type="protein sequence ID" value="MUH71795.1"/>
    <property type="molecule type" value="Genomic_DNA"/>
</dbReference>
<dbReference type="InterPro" id="IPR050178">
    <property type="entry name" value="AspA/AstE_fam"/>
</dbReference>
<comment type="function">
    <text evidence="5">Transforms N(2)-succinylglutamate into succinate and glutamate.</text>
</comment>
<feature type="binding site" evidence="5">
    <location>
        <position position="168"/>
    </location>
    <ligand>
        <name>Zn(2+)</name>
        <dbReference type="ChEBI" id="CHEBI:29105"/>
    </ligand>
</feature>
<dbReference type="NCBIfam" id="TIGR03242">
    <property type="entry name" value="arg_catab_astE"/>
    <property type="match status" value="1"/>
</dbReference>
<feature type="active site" evidence="5">
    <location>
        <position position="232"/>
    </location>
</feature>
<comment type="pathway">
    <text evidence="5">Amino-acid degradation; L-arginine degradation via AST pathway; L-glutamate and succinate from L-arginine: step 5/5.</text>
</comment>
<dbReference type="EC" id="3.5.1.96" evidence="5 6"/>
<comment type="similarity">
    <text evidence="5">Belongs to the AspA/AstE family. Succinylglutamate desuccinylase subfamily.</text>
</comment>
<dbReference type="UniPathway" id="UPA00185">
    <property type="reaction ID" value="UER00283"/>
</dbReference>
<comment type="catalytic activity">
    <reaction evidence="5">
        <text>N-succinyl-L-glutamate + H2O = L-glutamate + succinate</text>
        <dbReference type="Rhea" id="RHEA:15169"/>
        <dbReference type="ChEBI" id="CHEBI:15377"/>
        <dbReference type="ChEBI" id="CHEBI:29985"/>
        <dbReference type="ChEBI" id="CHEBI:30031"/>
        <dbReference type="ChEBI" id="CHEBI:58763"/>
        <dbReference type="EC" id="3.5.1.96"/>
    </reaction>
</comment>
<dbReference type="HAMAP" id="MF_00767">
    <property type="entry name" value="Arg_catab_AstE"/>
    <property type="match status" value="1"/>
</dbReference>
<evidence type="ECO:0000256" key="2">
    <source>
        <dbReference type="ARBA" id="ARBA00022723"/>
    </source>
</evidence>
<name>A0A6N8F5G9_9GAMM</name>
<feature type="domain" description="Succinylglutamate desuccinylase/Aspartoacylase catalytic" evidence="8">
    <location>
        <begin position="59"/>
        <end position="256"/>
    </location>
</feature>
<dbReference type="GO" id="GO:0009017">
    <property type="term" value="F:succinylglutamate desuccinylase activity"/>
    <property type="evidence" value="ECO:0007669"/>
    <property type="project" value="UniProtKB-UniRule"/>
</dbReference>
<keyword evidence="1 5" id="KW-0056">Arginine metabolism</keyword>
<evidence type="ECO:0000256" key="3">
    <source>
        <dbReference type="ARBA" id="ARBA00022801"/>
    </source>
</evidence>
<gene>
    <name evidence="5 9" type="primary">astE</name>
    <name evidence="9" type="ORF">GNP35_04450</name>
</gene>
<keyword evidence="10" id="KW-1185">Reference proteome</keyword>
<evidence type="ECO:0000313" key="10">
    <source>
        <dbReference type="Proteomes" id="UP000439994"/>
    </source>
</evidence>
<dbReference type="GO" id="GO:0019545">
    <property type="term" value="P:L-arginine catabolic process to succinate"/>
    <property type="evidence" value="ECO:0007669"/>
    <property type="project" value="UniProtKB-UniRule"/>
</dbReference>
<evidence type="ECO:0000256" key="5">
    <source>
        <dbReference type="HAMAP-Rule" id="MF_00767"/>
    </source>
</evidence>
<dbReference type="GO" id="GO:0008270">
    <property type="term" value="F:zinc ion binding"/>
    <property type="evidence" value="ECO:0007669"/>
    <property type="project" value="UniProtKB-UniRule"/>
</dbReference>
<dbReference type="InterPro" id="IPR016681">
    <property type="entry name" value="SuccinylGlu_desuccinylase"/>
</dbReference>
<dbReference type="AlphaFoldDB" id="A0A6N8F5G9"/>
<dbReference type="GO" id="GO:0016788">
    <property type="term" value="F:hydrolase activity, acting on ester bonds"/>
    <property type="evidence" value="ECO:0007669"/>
    <property type="project" value="UniProtKB-UniRule"/>
</dbReference>
<evidence type="ECO:0000256" key="6">
    <source>
        <dbReference type="NCBIfam" id="TIGR03242"/>
    </source>
</evidence>
<keyword evidence="3 5" id="KW-0378">Hydrolase</keyword>
<dbReference type="PIRSF" id="PIRSF017020">
    <property type="entry name" value="AstE"/>
    <property type="match status" value="1"/>
</dbReference>
<feature type="binding site" evidence="5">
    <location>
        <position position="65"/>
    </location>
    <ligand>
        <name>Zn(2+)</name>
        <dbReference type="ChEBI" id="CHEBI:29105"/>
    </ligand>
</feature>
<feature type="binding site" evidence="5">
    <location>
        <position position="68"/>
    </location>
    <ligand>
        <name>Zn(2+)</name>
        <dbReference type="ChEBI" id="CHEBI:29105"/>
    </ligand>
</feature>
<dbReference type="NCBIfam" id="NF003706">
    <property type="entry name" value="PRK05324.1"/>
    <property type="match status" value="1"/>
</dbReference>
<dbReference type="SUPFAM" id="SSF53187">
    <property type="entry name" value="Zn-dependent exopeptidases"/>
    <property type="match status" value="1"/>
</dbReference>
<sequence>MATTFDLISPDFLTITRNNEWHLDAFNVPNELYNVQVWDTGVIYFSPKNNASEQEQAFVFSSAIHGNETAPIEICTDIINDLVSNTLAIKHPVLFIYGNPAAINISERFVEENLNRLFSGRHTKADPESNAALPFENKECERAAKLEEYVTRFFELHPQAERTHYDLHTAIRDSAHEKFAVYPFIHGKPWKKQQFEILRAMGVTTFLLMEKAATTFSYYSSNEHKANSFTVELGKVRPFGENDQTKFASAKQTLINLLKGTHFDGESFDATNYQIMTVFREINKTDESFELSFADNVANFTEFKKGQELAKEKGEAIVANEDGEAIVFPNAHVAIGQRALLTVLPTDISNNLV</sequence>
<keyword evidence="4 5" id="KW-0862">Zinc</keyword>
<organism evidence="9 10">
    <name type="scientific">Psychrosphaera haliotis</name>
    <dbReference type="NCBI Taxonomy" id="555083"/>
    <lineage>
        <taxon>Bacteria</taxon>
        <taxon>Pseudomonadati</taxon>
        <taxon>Pseudomonadota</taxon>
        <taxon>Gammaproteobacteria</taxon>
        <taxon>Alteromonadales</taxon>
        <taxon>Pseudoalteromonadaceae</taxon>
        <taxon>Psychrosphaera</taxon>
    </lineage>
</organism>
<dbReference type="InterPro" id="IPR007036">
    <property type="entry name" value="Aste_AspA_hybrid_dom"/>
</dbReference>
<dbReference type="Pfam" id="PF04952">
    <property type="entry name" value="AstE_AspA_hybrid"/>
    <property type="match status" value="1"/>
</dbReference>
<dbReference type="Proteomes" id="UP000439994">
    <property type="component" value="Unassembled WGS sequence"/>
</dbReference>
<dbReference type="CDD" id="cd03855">
    <property type="entry name" value="M14_ASTE"/>
    <property type="match status" value="1"/>
</dbReference>
<dbReference type="PANTHER" id="PTHR15162">
    <property type="entry name" value="ASPARTOACYLASE"/>
    <property type="match status" value="1"/>
</dbReference>
<dbReference type="OrthoDB" id="5290473at2"/>
<proteinExistence type="inferred from homology"/>
<dbReference type="Gene3D" id="3.40.630.10">
    <property type="entry name" value="Zn peptidases"/>
    <property type="match status" value="1"/>
</dbReference>
<reference evidence="9 10" key="1">
    <citation type="submission" date="2019-11" db="EMBL/GenBank/DDBJ databases">
        <title>P. haliotis isolates from Z. marina roots.</title>
        <authorList>
            <person name="Cohen M."/>
            <person name="Jospin G."/>
            <person name="Eisen J.A."/>
            <person name="Coil D.A."/>
        </authorList>
    </citation>
    <scope>NUCLEOTIDE SEQUENCE [LARGE SCALE GENOMIC DNA]</scope>
    <source>
        <strain evidence="9 10">UCD-MCMsp1aY</strain>
    </source>
</reference>
<evidence type="ECO:0000259" key="8">
    <source>
        <dbReference type="Pfam" id="PF24827"/>
    </source>
</evidence>